<dbReference type="Pfam" id="PF00990">
    <property type="entry name" value="GGDEF"/>
    <property type="match status" value="1"/>
</dbReference>
<dbReference type="FunFam" id="3.30.70.270:FF:000001">
    <property type="entry name" value="Diguanylate cyclase domain protein"/>
    <property type="match status" value="1"/>
</dbReference>
<keyword evidence="6" id="KW-1185">Reference proteome</keyword>
<dbReference type="Pfam" id="PF09084">
    <property type="entry name" value="NMT1"/>
    <property type="match status" value="1"/>
</dbReference>
<dbReference type="SUPFAM" id="SSF55073">
    <property type="entry name" value="Nucleotide cyclase"/>
    <property type="match status" value="1"/>
</dbReference>
<keyword evidence="3" id="KW-1133">Transmembrane helix</keyword>
<comment type="catalytic activity">
    <reaction evidence="2">
        <text>2 GTP = 3',3'-c-di-GMP + 2 diphosphate</text>
        <dbReference type="Rhea" id="RHEA:24898"/>
        <dbReference type="ChEBI" id="CHEBI:33019"/>
        <dbReference type="ChEBI" id="CHEBI:37565"/>
        <dbReference type="ChEBI" id="CHEBI:58805"/>
        <dbReference type="EC" id="2.7.7.65"/>
    </reaction>
</comment>
<dbReference type="GO" id="GO:0052621">
    <property type="term" value="F:diguanylate cyclase activity"/>
    <property type="evidence" value="ECO:0007669"/>
    <property type="project" value="UniProtKB-EC"/>
</dbReference>
<keyword evidence="3" id="KW-0472">Membrane</keyword>
<dbReference type="Gene3D" id="3.40.190.10">
    <property type="entry name" value="Periplasmic binding protein-like II"/>
    <property type="match status" value="2"/>
</dbReference>
<dbReference type="RefSeq" id="WP_138153144.1">
    <property type="nucleotide sequence ID" value="NZ_CBDDKQ010000003.1"/>
</dbReference>
<feature type="domain" description="GGDEF" evidence="4">
    <location>
        <begin position="413"/>
        <end position="544"/>
    </location>
</feature>
<evidence type="ECO:0000313" key="5">
    <source>
        <dbReference type="EMBL" id="TLP36890.1"/>
    </source>
</evidence>
<dbReference type="SMART" id="SM00267">
    <property type="entry name" value="GGDEF"/>
    <property type="match status" value="1"/>
</dbReference>
<dbReference type="Proteomes" id="UP000308901">
    <property type="component" value="Unassembled WGS sequence"/>
</dbReference>
<dbReference type="InterPro" id="IPR050469">
    <property type="entry name" value="Diguanylate_Cyclase"/>
</dbReference>
<dbReference type="CDD" id="cd01949">
    <property type="entry name" value="GGDEF"/>
    <property type="match status" value="1"/>
</dbReference>
<reference evidence="5 6" key="1">
    <citation type="submission" date="2019-05" db="EMBL/GenBank/DDBJ databases">
        <title>Arcobacter sp. nov., isolated from sea sediment.</title>
        <authorList>
            <person name="Kim W."/>
        </authorList>
    </citation>
    <scope>NUCLEOTIDE SEQUENCE [LARGE SCALE GENOMIC DNA]</scope>
    <source>
        <strain evidence="5 6">CAU 1517</strain>
    </source>
</reference>
<evidence type="ECO:0000256" key="1">
    <source>
        <dbReference type="ARBA" id="ARBA00012528"/>
    </source>
</evidence>
<dbReference type="PROSITE" id="PS50887">
    <property type="entry name" value="GGDEF"/>
    <property type="match status" value="1"/>
</dbReference>
<dbReference type="Gene3D" id="3.30.70.270">
    <property type="match status" value="1"/>
</dbReference>
<gene>
    <name evidence="5" type="ORF">FDK22_11625</name>
</gene>
<dbReference type="NCBIfam" id="TIGR00254">
    <property type="entry name" value="GGDEF"/>
    <property type="match status" value="1"/>
</dbReference>
<accession>A0A5R8XZB2</accession>
<evidence type="ECO:0000259" key="4">
    <source>
        <dbReference type="PROSITE" id="PS50887"/>
    </source>
</evidence>
<dbReference type="EMBL" id="VANU01000005">
    <property type="protein sequence ID" value="TLP36890.1"/>
    <property type="molecule type" value="Genomic_DNA"/>
</dbReference>
<dbReference type="InterPro" id="IPR043128">
    <property type="entry name" value="Rev_trsase/Diguanyl_cyclase"/>
</dbReference>
<dbReference type="GO" id="GO:1902201">
    <property type="term" value="P:negative regulation of bacterial-type flagellum-dependent cell motility"/>
    <property type="evidence" value="ECO:0007669"/>
    <property type="project" value="TreeGrafter"/>
</dbReference>
<dbReference type="PANTHER" id="PTHR45138">
    <property type="entry name" value="REGULATORY COMPONENTS OF SENSORY TRANSDUCTION SYSTEM"/>
    <property type="match status" value="1"/>
</dbReference>
<dbReference type="InterPro" id="IPR000160">
    <property type="entry name" value="GGDEF_dom"/>
</dbReference>
<dbReference type="OrthoDB" id="174578at2"/>
<comment type="caution">
    <text evidence="5">The sequence shown here is derived from an EMBL/GenBank/DDBJ whole genome shotgun (WGS) entry which is preliminary data.</text>
</comment>
<evidence type="ECO:0000313" key="6">
    <source>
        <dbReference type="Proteomes" id="UP000308901"/>
    </source>
</evidence>
<organism evidence="5 6">
    <name type="scientific">Arcobacter arenosus</name>
    <dbReference type="NCBI Taxonomy" id="2576037"/>
    <lineage>
        <taxon>Bacteria</taxon>
        <taxon>Pseudomonadati</taxon>
        <taxon>Campylobacterota</taxon>
        <taxon>Epsilonproteobacteria</taxon>
        <taxon>Campylobacterales</taxon>
        <taxon>Arcobacteraceae</taxon>
        <taxon>Arcobacter</taxon>
    </lineage>
</organism>
<proteinExistence type="predicted"/>
<protein>
    <recommendedName>
        <fullName evidence="1">diguanylate cyclase</fullName>
        <ecNumber evidence="1">2.7.7.65</ecNumber>
    </recommendedName>
</protein>
<feature type="transmembrane region" description="Helical" evidence="3">
    <location>
        <begin position="336"/>
        <end position="356"/>
    </location>
</feature>
<dbReference type="AlphaFoldDB" id="A0A5R8XZB2"/>
<evidence type="ECO:0000256" key="2">
    <source>
        <dbReference type="ARBA" id="ARBA00034247"/>
    </source>
</evidence>
<dbReference type="GO" id="GO:0005886">
    <property type="term" value="C:plasma membrane"/>
    <property type="evidence" value="ECO:0007669"/>
    <property type="project" value="TreeGrafter"/>
</dbReference>
<name>A0A5R8XZB2_9BACT</name>
<dbReference type="GO" id="GO:0043709">
    <property type="term" value="P:cell adhesion involved in single-species biofilm formation"/>
    <property type="evidence" value="ECO:0007669"/>
    <property type="project" value="TreeGrafter"/>
</dbReference>
<keyword evidence="3" id="KW-0812">Transmembrane</keyword>
<dbReference type="SUPFAM" id="SSF53850">
    <property type="entry name" value="Periplasmic binding protein-like II"/>
    <property type="match status" value="1"/>
</dbReference>
<dbReference type="PANTHER" id="PTHR45138:SF9">
    <property type="entry name" value="DIGUANYLATE CYCLASE DGCM-RELATED"/>
    <property type="match status" value="1"/>
</dbReference>
<dbReference type="InterPro" id="IPR015168">
    <property type="entry name" value="SsuA/THI5"/>
</dbReference>
<dbReference type="InterPro" id="IPR029787">
    <property type="entry name" value="Nucleotide_cyclase"/>
</dbReference>
<sequence>MNHFFFTLFLILILNPFLLKANDNVTLQLSWFNQFQFAGYYIAKEKGFYKDEGLDVNIKPFEFGLDIPQGVSDGKYDFAVGRETLILEKTNNKNIVTLYALFQNSPLILISTKESNINSIKDFNGKRIMTTIDDASEVSLKSMIISQKVQLKNLKFINHTHNINDLIDKKTDVISAYTSKAPYFLQKKGVDYNTFSPSNYGFDMYSDFLYTSKTKLEKQKELVERFRNASLKGWEYAYANIEEAVDLILEKYNTQNLTREELIFEGKELRKLSFYNTEILGNIDLSKLQRIYDLYNVMGLVKNNINVKDFVYINNSLLNHLKNEFKRLSEYKELPYLYFFIGLFTLLIIVIIYKNIVLYKVTHKLKNNEEKLLQMNKELKDLSEKDFLTKIYNRRYFETIAKESISLAKREGKNVSILLIDLDNFKKINDTYGHQVGDYVLCAVADLMMEHKRKSDVICRYGGEEFAILLPNTSLSGAKKYSENLREVIANEKLKIDNLSIRVTASMGLTICKPSDDIYSALDRADEGMYIAKKNGKNQLNIFN</sequence>
<evidence type="ECO:0000256" key="3">
    <source>
        <dbReference type="SAM" id="Phobius"/>
    </source>
</evidence>
<dbReference type="EC" id="2.7.7.65" evidence="1"/>